<dbReference type="AlphaFoldDB" id="A0A329RKF1"/>
<protein>
    <recommendedName>
        <fullName evidence="1">Tc1-like transposase DDE domain-containing protein</fullName>
    </recommendedName>
</protein>
<evidence type="ECO:0000259" key="1">
    <source>
        <dbReference type="Pfam" id="PF13358"/>
    </source>
</evidence>
<dbReference type="GO" id="GO:0003676">
    <property type="term" value="F:nucleic acid binding"/>
    <property type="evidence" value="ECO:0007669"/>
    <property type="project" value="InterPro"/>
</dbReference>
<feature type="domain" description="Tc1-like transposase DDE" evidence="1">
    <location>
        <begin position="51"/>
        <end position="98"/>
    </location>
</feature>
<dbReference type="STRING" id="29920.A0A329RKF1"/>
<dbReference type="VEuPathDB" id="FungiDB:PC110_g18786"/>
<dbReference type="Pfam" id="PF13358">
    <property type="entry name" value="DDE_3"/>
    <property type="match status" value="1"/>
</dbReference>
<proteinExistence type="predicted"/>
<evidence type="ECO:0000313" key="3">
    <source>
        <dbReference type="Proteomes" id="UP000251314"/>
    </source>
</evidence>
<keyword evidence="3" id="KW-1185">Reference proteome</keyword>
<comment type="caution">
    <text evidence="2">The sequence shown here is derived from an EMBL/GenBank/DDBJ whole genome shotgun (WGS) entry which is preliminary data.</text>
</comment>
<organism evidence="2 3">
    <name type="scientific">Phytophthora cactorum</name>
    <dbReference type="NCBI Taxonomy" id="29920"/>
    <lineage>
        <taxon>Eukaryota</taxon>
        <taxon>Sar</taxon>
        <taxon>Stramenopiles</taxon>
        <taxon>Oomycota</taxon>
        <taxon>Peronosporomycetes</taxon>
        <taxon>Peronosporales</taxon>
        <taxon>Peronosporaceae</taxon>
        <taxon>Phytophthora</taxon>
    </lineage>
</organism>
<name>A0A329RKF1_9STRA</name>
<accession>A0A329RKF1</accession>
<dbReference type="OrthoDB" id="5410741at2759"/>
<reference evidence="2 3" key="1">
    <citation type="submission" date="2018-01" db="EMBL/GenBank/DDBJ databases">
        <title>Draft genome of the strawberry crown rot pathogen Phytophthora cactorum.</title>
        <authorList>
            <person name="Armitage A.D."/>
            <person name="Lysoe E."/>
            <person name="Nellist C.F."/>
            <person name="Harrison R.J."/>
            <person name="Brurberg M.B."/>
        </authorList>
    </citation>
    <scope>NUCLEOTIDE SEQUENCE [LARGE SCALE GENOMIC DNA]</scope>
    <source>
        <strain evidence="2 3">10300</strain>
    </source>
</reference>
<gene>
    <name evidence="2" type="ORF">PC110_g18786</name>
</gene>
<dbReference type="InterPro" id="IPR036397">
    <property type="entry name" value="RNaseH_sf"/>
</dbReference>
<dbReference type="InterPro" id="IPR038717">
    <property type="entry name" value="Tc1-like_DDE_dom"/>
</dbReference>
<dbReference type="Proteomes" id="UP000251314">
    <property type="component" value="Unassembled WGS sequence"/>
</dbReference>
<dbReference type="Gene3D" id="3.30.420.10">
    <property type="entry name" value="Ribonuclease H-like superfamily/Ribonuclease H"/>
    <property type="match status" value="1"/>
</dbReference>
<evidence type="ECO:0000313" key="2">
    <source>
        <dbReference type="EMBL" id="RAW24790.1"/>
    </source>
</evidence>
<dbReference type="EMBL" id="MJFZ01000834">
    <property type="protein sequence ID" value="RAW24790.1"/>
    <property type="molecule type" value="Genomic_DNA"/>
</dbReference>
<sequence>MIWGGFSSKGTTVIAFLSGRQNSLDYQEKLTSYLLPIGEAMHDGSYDFQQDNANIHSSNSTKSFLKDLDVTVLEWPALFPDLNLIEIVWGMLVRDVSYGGKQ</sequence>